<accession>A0A7J6N835</accession>
<organism evidence="1 2">
    <name type="scientific">Perkinsus olseni</name>
    <name type="common">Perkinsus atlanticus</name>
    <dbReference type="NCBI Taxonomy" id="32597"/>
    <lineage>
        <taxon>Eukaryota</taxon>
        <taxon>Sar</taxon>
        <taxon>Alveolata</taxon>
        <taxon>Perkinsozoa</taxon>
        <taxon>Perkinsea</taxon>
        <taxon>Perkinsida</taxon>
        <taxon>Perkinsidae</taxon>
        <taxon>Perkinsus</taxon>
    </lineage>
</organism>
<name>A0A7J6N835_PEROL</name>
<evidence type="ECO:0000313" key="1">
    <source>
        <dbReference type="EMBL" id="KAF4679051.1"/>
    </source>
</evidence>
<evidence type="ECO:0000313" key="2">
    <source>
        <dbReference type="Proteomes" id="UP000541610"/>
    </source>
</evidence>
<dbReference type="Proteomes" id="UP000541610">
    <property type="component" value="Unassembled WGS sequence"/>
</dbReference>
<protein>
    <submittedName>
        <fullName evidence="1">Uncharacterized protein</fullName>
    </submittedName>
</protein>
<dbReference type="EMBL" id="JABANP010000793">
    <property type="protein sequence ID" value="KAF4679051.1"/>
    <property type="molecule type" value="Genomic_DNA"/>
</dbReference>
<sequence>MLATPPTPAALYTLNVLNQRRDIDVRLFVREFICGTSFVIHWYGWAVNHLGPLVREIPIELLGPADVFADSLMISSVMIDDTGLHKFILFDTVYNTYLDAAYRLSRWLRNPDEISRFLLLARDESILSWRLP</sequence>
<gene>
    <name evidence="1" type="ORF">FOZ60_015584</name>
</gene>
<proteinExistence type="predicted"/>
<comment type="caution">
    <text evidence="1">The sequence shown here is derived from an EMBL/GenBank/DDBJ whole genome shotgun (WGS) entry which is preliminary data.</text>
</comment>
<reference evidence="1 2" key="1">
    <citation type="submission" date="2020-04" db="EMBL/GenBank/DDBJ databases">
        <title>Perkinsus olseni comparative genomics.</title>
        <authorList>
            <person name="Bogema D.R."/>
        </authorList>
    </citation>
    <scope>NUCLEOTIDE SEQUENCE [LARGE SCALE GENOMIC DNA]</scope>
    <source>
        <strain evidence="1">00978-12</strain>
    </source>
</reference>
<dbReference type="AlphaFoldDB" id="A0A7J6N835"/>